<dbReference type="InterPro" id="IPR018239">
    <property type="entry name" value="DNA_ligase_AS"/>
</dbReference>
<dbReference type="SUPFAM" id="SSF47781">
    <property type="entry name" value="RuvA domain 2-like"/>
    <property type="match status" value="1"/>
</dbReference>
<comment type="caution">
    <text evidence="11">Lacks conserved residue(s) required for the propagation of feature annotation.</text>
</comment>
<dbReference type="InterPro" id="IPR033136">
    <property type="entry name" value="DNA_ligase_CS"/>
</dbReference>
<dbReference type="InterPro" id="IPR013839">
    <property type="entry name" value="DNAligase_adenylation"/>
</dbReference>
<dbReference type="SUPFAM" id="SSF52113">
    <property type="entry name" value="BRCT domain"/>
    <property type="match status" value="1"/>
</dbReference>
<dbReference type="PIRSF" id="PIRSF001604">
    <property type="entry name" value="LigA"/>
    <property type="match status" value="1"/>
</dbReference>
<evidence type="ECO:0000313" key="14">
    <source>
        <dbReference type="EMBL" id="QSX00529.1"/>
    </source>
</evidence>
<accession>A0A8A2VR17</accession>
<dbReference type="NCBIfam" id="NF005932">
    <property type="entry name" value="PRK07956.1"/>
    <property type="match status" value="1"/>
</dbReference>
<feature type="binding site" evidence="11">
    <location>
        <position position="334"/>
    </location>
    <ligand>
        <name>NAD(+)</name>
        <dbReference type="ChEBI" id="CHEBI:57540"/>
    </ligand>
</feature>
<dbReference type="GeneID" id="63186860"/>
<dbReference type="SMART" id="SM00532">
    <property type="entry name" value="LIGANc"/>
    <property type="match status" value="1"/>
</dbReference>
<evidence type="ECO:0000256" key="9">
    <source>
        <dbReference type="ARBA" id="ARBA00023204"/>
    </source>
</evidence>
<dbReference type="CDD" id="cd09897">
    <property type="entry name" value="H3TH_FEN1-XPG-like"/>
    <property type="match status" value="1"/>
</dbReference>
<feature type="binding site" evidence="11">
    <location>
        <position position="447"/>
    </location>
    <ligand>
        <name>Zn(2+)</name>
        <dbReference type="ChEBI" id="CHEBI:29105"/>
    </ligand>
</feature>
<dbReference type="CDD" id="cd17748">
    <property type="entry name" value="BRCT_DNA_ligase_like"/>
    <property type="match status" value="1"/>
</dbReference>
<dbReference type="Gene3D" id="1.10.287.610">
    <property type="entry name" value="Helix hairpin bin"/>
    <property type="match status" value="1"/>
</dbReference>
<keyword evidence="9 11" id="KW-0234">DNA repair</keyword>
<feature type="binding site" evidence="11">
    <location>
        <position position="428"/>
    </location>
    <ligand>
        <name>Zn(2+)</name>
        <dbReference type="ChEBI" id="CHEBI:29105"/>
    </ligand>
</feature>
<dbReference type="GO" id="GO:0006281">
    <property type="term" value="P:DNA repair"/>
    <property type="evidence" value="ECO:0007669"/>
    <property type="project" value="UniProtKB-KW"/>
</dbReference>
<dbReference type="GO" id="GO:0006260">
    <property type="term" value="P:DNA replication"/>
    <property type="evidence" value="ECO:0007669"/>
    <property type="project" value="UniProtKB-KW"/>
</dbReference>
<evidence type="ECO:0000256" key="11">
    <source>
        <dbReference type="HAMAP-Rule" id="MF_01588"/>
    </source>
</evidence>
<evidence type="ECO:0000256" key="7">
    <source>
        <dbReference type="ARBA" id="ARBA00022842"/>
    </source>
</evidence>
<feature type="active site" description="N6-AMP-lysine intermediate" evidence="11">
    <location>
        <position position="138"/>
    </location>
</feature>
<evidence type="ECO:0000256" key="1">
    <source>
        <dbReference type="ARBA" id="ARBA00004067"/>
    </source>
</evidence>
<keyword evidence="4 11" id="KW-0479">Metal-binding</keyword>
<dbReference type="GO" id="GO:0003677">
    <property type="term" value="F:DNA binding"/>
    <property type="evidence" value="ECO:0007669"/>
    <property type="project" value="InterPro"/>
</dbReference>
<evidence type="ECO:0000259" key="13">
    <source>
        <dbReference type="PROSITE" id="PS50172"/>
    </source>
</evidence>
<comment type="function">
    <text evidence="1 11">DNA ligase that catalyzes the formation of phosphodiester linkages between 5'-phosphoryl and 3'-hydroxyl groups in double-stranded DNA using NAD as a coenzyme and as the energy source for the reaction. It is essential for DNA replication and repair of damaged DNA.</text>
</comment>
<dbReference type="FunFam" id="3.30.470.30:FF:000001">
    <property type="entry name" value="DNA ligase"/>
    <property type="match status" value="1"/>
</dbReference>
<feature type="domain" description="BRCT" evidence="13">
    <location>
        <begin position="607"/>
        <end position="687"/>
    </location>
</feature>
<dbReference type="PROSITE" id="PS01056">
    <property type="entry name" value="DNA_LIGASE_N2"/>
    <property type="match status" value="1"/>
</dbReference>
<dbReference type="InterPro" id="IPR001679">
    <property type="entry name" value="DNA_ligase"/>
</dbReference>
<dbReference type="PROSITE" id="PS01055">
    <property type="entry name" value="DNA_LIGASE_N1"/>
    <property type="match status" value="1"/>
</dbReference>
<keyword evidence="15" id="KW-1185">Reference proteome</keyword>
<dbReference type="EMBL" id="CP071462">
    <property type="protein sequence ID" value="QSX00529.1"/>
    <property type="molecule type" value="Genomic_DNA"/>
</dbReference>
<keyword evidence="7 11" id="KW-0460">Magnesium</keyword>
<dbReference type="InterPro" id="IPR012340">
    <property type="entry name" value="NA-bd_OB-fold"/>
</dbReference>
<dbReference type="InterPro" id="IPR041663">
    <property type="entry name" value="DisA/LigA_HHH"/>
</dbReference>
<evidence type="ECO:0000256" key="8">
    <source>
        <dbReference type="ARBA" id="ARBA00023027"/>
    </source>
</evidence>
<organism evidence="14 15">
    <name type="scientific">Haloterrigena alkaliphila</name>
    <dbReference type="NCBI Taxonomy" id="2816475"/>
    <lineage>
        <taxon>Archaea</taxon>
        <taxon>Methanobacteriati</taxon>
        <taxon>Methanobacteriota</taxon>
        <taxon>Stenosarchaea group</taxon>
        <taxon>Halobacteria</taxon>
        <taxon>Halobacteriales</taxon>
        <taxon>Natrialbaceae</taxon>
        <taxon>Haloterrigena</taxon>
    </lineage>
</organism>
<dbReference type="FunFam" id="2.40.50.140:FF:000012">
    <property type="entry name" value="DNA ligase"/>
    <property type="match status" value="1"/>
</dbReference>
<dbReference type="InterPro" id="IPR001357">
    <property type="entry name" value="BRCT_dom"/>
</dbReference>
<feature type="binding site" evidence="11">
    <location>
        <begin position="59"/>
        <end position="63"/>
    </location>
    <ligand>
        <name>NAD(+)</name>
        <dbReference type="ChEBI" id="CHEBI:57540"/>
    </ligand>
</feature>
<evidence type="ECO:0000256" key="12">
    <source>
        <dbReference type="SAM" id="MobiDB-lite"/>
    </source>
</evidence>
<keyword evidence="8 11" id="KW-0520">NAD</keyword>
<dbReference type="Pfam" id="PF03120">
    <property type="entry name" value="OB_DNA_ligase"/>
    <property type="match status" value="1"/>
</dbReference>
<dbReference type="SUPFAM" id="SSF56091">
    <property type="entry name" value="DNA ligase/mRNA capping enzyme, catalytic domain"/>
    <property type="match status" value="1"/>
</dbReference>
<dbReference type="SMART" id="SM00278">
    <property type="entry name" value="HhH1"/>
    <property type="match status" value="4"/>
</dbReference>
<dbReference type="InterPro" id="IPR013840">
    <property type="entry name" value="DNAligase_N"/>
</dbReference>
<comment type="cofactor">
    <cofactor evidence="11">
        <name>Mg(2+)</name>
        <dbReference type="ChEBI" id="CHEBI:18420"/>
    </cofactor>
    <cofactor evidence="11">
        <name>Mn(2+)</name>
        <dbReference type="ChEBI" id="CHEBI:29035"/>
    </cofactor>
</comment>
<dbReference type="Gene3D" id="3.40.50.10190">
    <property type="entry name" value="BRCT domain"/>
    <property type="match status" value="1"/>
</dbReference>
<dbReference type="GO" id="GO:0046872">
    <property type="term" value="F:metal ion binding"/>
    <property type="evidence" value="ECO:0007669"/>
    <property type="project" value="UniProtKB-KW"/>
</dbReference>
<dbReference type="NCBIfam" id="TIGR00575">
    <property type="entry name" value="dnlj"/>
    <property type="match status" value="1"/>
</dbReference>
<feature type="compositionally biased region" description="Acidic residues" evidence="12">
    <location>
        <begin position="1"/>
        <end position="10"/>
    </location>
</feature>
<dbReference type="RefSeq" id="WP_207290249.1">
    <property type="nucleotide sequence ID" value="NZ_CP071462.1"/>
</dbReference>
<keyword evidence="3 11" id="KW-0235">DNA replication</keyword>
<evidence type="ECO:0000256" key="3">
    <source>
        <dbReference type="ARBA" id="ARBA00022705"/>
    </source>
</evidence>
<dbReference type="Gene3D" id="3.30.470.30">
    <property type="entry name" value="DNA ligase/mRNA capping enzyme"/>
    <property type="match status" value="1"/>
</dbReference>
<dbReference type="PANTHER" id="PTHR23389">
    <property type="entry name" value="CHROMOSOME TRANSMISSION FIDELITY FACTOR 18"/>
    <property type="match status" value="1"/>
</dbReference>
<dbReference type="GO" id="GO:0005829">
    <property type="term" value="C:cytosol"/>
    <property type="evidence" value="ECO:0007669"/>
    <property type="project" value="TreeGrafter"/>
</dbReference>
<dbReference type="Gene3D" id="6.20.10.30">
    <property type="match status" value="1"/>
</dbReference>
<feature type="binding site" evidence="11">
    <location>
        <position position="136"/>
    </location>
    <ligand>
        <name>NAD(+)</name>
        <dbReference type="ChEBI" id="CHEBI:57540"/>
    </ligand>
</feature>
<keyword evidence="11" id="KW-0464">Manganese</keyword>
<feature type="binding site" evidence="11">
    <location>
        <position position="195"/>
    </location>
    <ligand>
        <name>NAD(+)</name>
        <dbReference type="ChEBI" id="CHEBI:57540"/>
    </ligand>
</feature>
<sequence>MSVADEDEENPYLREPSTDFRSVEELSEDEAREQVELLREAIREHDRRYYVESDPVIADRTYDALFARLRDLEDAFDLSHPDSPTRSVGGEPLEAFETVEHVAPMLSIDQSGEEEDVREFADRVRREVGAVQYVCEPKFDGVSMEFVYENGSLERAATRGDGREGDDVTRNARTIGSVPQKLHGDYPDFLAVRGEVYMPKDAFQAHNRERIERGEDPFANPRNATAGTIRQLDPSVVADRPLEVFFFDVLEASDLEDSHSAELERFPEWGLRVTDHVEFAADIDEAIDYRDRMLEARDDLNYEIDGTVIKVDDREAREELGRTARHDRYAFAYKFPARAEVTPIVDVAVQVGRTGRLTPVALLEPVDVGGVTVSRASLHNPDEIEEKNVNIGDTVRVQRAGDVIPYVEEVVEKSSEGHYELPDHCPVCDSPVERDGPIAFCTGGLACDAQLRRSIEYYAGDDGLDLEGLGEKSVRQLVDAGLLESVADLYELDREDLTDLEGWGETSAENVISEIEASREPPLAAFLSALGIPHVGPTTARELAREFGTFEAFREAAENDLERLEDVPDVGETVAEQLHEFFASEANAAAVDDLLEHVSPQESDLESGGDELEGQTFVFTGSLEGLTRSEAQETVEAHGANATGSVSGNTDYLVVGDNPGQTKRDDAAANDVPIVDEDEFRELLAERGIDLE</sequence>
<dbReference type="Gene3D" id="1.10.150.20">
    <property type="entry name" value="5' to 3' exonuclease, C-terminal subdomain"/>
    <property type="match status" value="2"/>
</dbReference>
<dbReference type="PROSITE" id="PS50172">
    <property type="entry name" value="BRCT"/>
    <property type="match status" value="1"/>
</dbReference>
<dbReference type="HAMAP" id="MF_01588">
    <property type="entry name" value="DNA_ligase_A"/>
    <property type="match status" value="1"/>
</dbReference>
<protein>
    <recommendedName>
        <fullName evidence="11">DNA ligase</fullName>
        <ecNumber evidence="11">6.5.1.2</ecNumber>
    </recommendedName>
    <alternativeName>
        <fullName evidence="11">Polydeoxyribonucleotide synthase [NAD(+)]</fullName>
    </alternativeName>
</protein>
<feature type="binding site" evidence="11">
    <location>
        <position position="425"/>
    </location>
    <ligand>
        <name>Zn(2+)</name>
        <dbReference type="ChEBI" id="CHEBI:29105"/>
    </ligand>
</feature>
<feature type="binding site" evidence="11">
    <location>
        <position position="159"/>
    </location>
    <ligand>
        <name>NAD(+)</name>
        <dbReference type="ChEBI" id="CHEBI:57540"/>
    </ligand>
</feature>
<reference evidence="14 15" key="1">
    <citation type="submission" date="2021-03" db="EMBL/GenBank/DDBJ databases">
        <title>Haloterrigena longa sp. nov. and Haloterrigena limicola sp. nov., extremely halophilic archaea isolated from a salt lake.</title>
        <authorList>
            <person name="Henglin C."/>
        </authorList>
    </citation>
    <scope>NUCLEOTIDE SEQUENCE [LARGE SCALE GENOMIC DNA]</scope>
    <source>
        <strain evidence="14 15">KZCA68</strain>
    </source>
</reference>
<keyword evidence="2 11" id="KW-0436">Ligase</keyword>
<dbReference type="PANTHER" id="PTHR23389:SF9">
    <property type="entry name" value="DNA LIGASE"/>
    <property type="match status" value="1"/>
</dbReference>
<dbReference type="Pfam" id="PF00533">
    <property type="entry name" value="BRCT"/>
    <property type="match status" value="1"/>
</dbReference>
<evidence type="ECO:0000256" key="2">
    <source>
        <dbReference type="ARBA" id="ARBA00022598"/>
    </source>
</evidence>
<keyword evidence="6 11" id="KW-0862">Zinc</keyword>
<dbReference type="InterPro" id="IPR004150">
    <property type="entry name" value="NAD_DNA_ligase_OB"/>
</dbReference>
<dbReference type="GO" id="GO:0003911">
    <property type="term" value="F:DNA ligase (NAD+) activity"/>
    <property type="evidence" value="ECO:0007669"/>
    <property type="project" value="UniProtKB-UniRule"/>
</dbReference>
<dbReference type="Proteomes" id="UP000663203">
    <property type="component" value="Chromosome"/>
</dbReference>
<dbReference type="Pfam" id="PF14520">
    <property type="entry name" value="HHH_5"/>
    <property type="match status" value="1"/>
</dbReference>
<evidence type="ECO:0000256" key="6">
    <source>
        <dbReference type="ARBA" id="ARBA00022833"/>
    </source>
</evidence>
<dbReference type="KEGG" id="hakz:J0X25_06105"/>
<evidence type="ECO:0000256" key="5">
    <source>
        <dbReference type="ARBA" id="ARBA00022763"/>
    </source>
</evidence>
<dbReference type="Pfam" id="PF01653">
    <property type="entry name" value="DNA_ligase_aden"/>
    <property type="match status" value="1"/>
</dbReference>
<dbReference type="EC" id="6.5.1.2" evidence="11"/>
<dbReference type="SUPFAM" id="SSF50249">
    <property type="entry name" value="Nucleic acid-binding proteins"/>
    <property type="match status" value="1"/>
</dbReference>
<feature type="binding site" evidence="11">
    <location>
        <begin position="107"/>
        <end position="108"/>
    </location>
    <ligand>
        <name>NAD(+)</name>
        <dbReference type="ChEBI" id="CHEBI:57540"/>
    </ligand>
</feature>
<comment type="similarity">
    <text evidence="11">Belongs to the NAD-dependent DNA ligase family. LigA subfamily.</text>
</comment>
<dbReference type="Pfam" id="PF12826">
    <property type="entry name" value="HHH_2"/>
    <property type="match status" value="1"/>
</dbReference>
<dbReference type="InterPro" id="IPR010994">
    <property type="entry name" value="RuvA_2-like"/>
</dbReference>
<name>A0A8A2VR17_9EURY</name>
<dbReference type="Gene3D" id="2.40.50.140">
    <property type="entry name" value="Nucleic acid-binding proteins"/>
    <property type="match status" value="1"/>
</dbReference>
<keyword evidence="5 11" id="KW-0227">DNA damage</keyword>
<dbReference type="SMART" id="SM00292">
    <property type="entry name" value="BRCT"/>
    <property type="match status" value="1"/>
</dbReference>
<evidence type="ECO:0000256" key="4">
    <source>
        <dbReference type="ARBA" id="ARBA00022723"/>
    </source>
</evidence>
<evidence type="ECO:0000313" key="15">
    <source>
        <dbReference type="Proteomes" id="UP000663203"/>
    </source>
</evidence>
<dbReference type="InterPro" id="IPR003583">
    <property type="entry name" value="Hlx-hairpin-Hlx_DNA-bd_motif"/>
</dbReference>
<dbReference type="InterPro" id="IPR036420">
    <property type="entry name" value="BRCT_dom_sf"/>
</dbReference>
<dbReference type="AlphaFoldDB" id="A0A8A2VR17"/>
<feature type="region of interest" description="Disordered" evidence="12">
    <location>
        <begin position="1"/>
        <end position="31"/>
    </location>
</feature>
<dbReference type="NCBIfam" id="NF010931">
    <property type="entry name" value="PRK14351.1"/>
    <property type="match status" value="1"/>
</dbReference>
<evidence type="ECO:0000256" key="10">
    <source>
        <dbReference type="ARBA" id="ARBA00034005"/>
    </source>
</evidence>
<proteinExistence type="inferred from homology"/>
<comment type="catalytic activity">
    <reaction evidence="10 11">
        <text>NAD(+) + (deoxyribonucleotide)n-3'-hydroxyl + 5'-phospho-(deoxyribonucleotide)m = (deoxyribonucleotide)n+m + AMP + beta-nicotinamide D-nucleotide.</text>
        <dbReference type="EC" id="6.5.1.2"/>
    </reaction>
</comment>
<gene>
    <name evidence="11 14" type="primary">ligA</name>
    <name evidence="14" type="ORF">J0X25_06105</name>
</gene>
<dbReference type="CDD" id="cd00114">
    <property type="entry name" value="LIGANc"/>
    <property type="match status" value="1"/>
</dbReference>
<feature type="binding site" evidence="11">
    <location>
        <position position="310"/>
    </location>
    <ligand>
        <name>NAD(+)</name>
        <dbReference type="ChEBI" id="CHEBI:57540"/>
    </ligand>
</feature>